<proteinExistence type="predicted"/>
<keyword evidence="2" id="KW-1185">Reference proteome</keyword>
<reference evidence="1 2" key="1">
    <citation type="submission" date="2019-05" db="EMBL/GenBank/DDBJ databases">
        <title>Another draft genome of Portunus trituberculatus and its Hox gene families provides insights of decapod evolution.</title>
        <authorList>
            <person name="Jeong J.-H."/>
            <person name="Song I."/>
            <person name="Kim S."/>
            <person name="Choi T."/>
            <person name="Kim D."/>
            <person name="Ryu S."/>
            <person name="Kim W."/>
        </authorList>
    </citation>
    <scope>NUCLEOTIDE SEQUENCE [LARGE SCALE GENOMIC DNA]</scope>
    <source>
        <tissue evidence="1">Muscle</tissue>
    </source>
</reference>
<dbReference type="AlphaFoldDB" id="A0A5B7FTY5"/>
<gene>
    <name evidence="1" type="ORF">E2C01_042793</name>
</gene>
<sequence>MTPTNPFFGVHESLVQSIGVNKGTLDTGVACDDIMYKTWMLGTWDMNLLPRHHDKGWHTKCVSTHELVTQQGPDLYQNDDSHISFGSSPPLLALLSGQLANFWSFVGLMLQECQGSSDTIYLVRNSDNLVQIQSAPQQEAAVFKCGFGYNKSTSIPITIPCQSFSAGGLTVPISQSFTSDPLKVI</sequence>
<dbReference type="Proteomes" id="UP000324222">
    <property type="component" value="Unassembled WGS sequence"/>
</dbReference>
<name>A0A5B7FTY5_PORTR</name>
<protein>
    <submittedName>
        <fullName evidence="1">Uncharacterized protein</fullName>
    </submittedName>
</protein>
<organism evidence="1 2">
    <name type="scientific">Portunus trituberculatus</name>
    <name type="common">Swimming crab</name>
    <name type="synonym">Neptunus trituberculatus</name>
    <dbReference type="NCBI Taxonomy" id="210409"/>
    <lineage>
        <taxon>Eukaryota</taxon>
        <taxon>Metazoa</taxon>
        <taxon>Ecdysozoa</taxon>
        <taxon>Arthropoda</taxon>
        <taxon>Crustacea</taxon>
        <taxon>Multicrustacea</taxon>
        <taxon>Malacostraca</taxon>
        <taxon>Eumalacostraca</taxon>
        <taxon>Eucarida</taxon>
        <taxon>Decapoda</taxon>
        <taxon>Pleocyemata</taxon>
        <taxon>Brachyura</taxon>
        <taxon>Eubrachyura</taxon>
        <taxon>Portunoidea</taxon>
        <taxon>Portunidae</taxon>
        <taxon>Portuninae</taxon>
        <taxon>Portunus</taxon>
    </lineage>
</organism>
<comment type="caution">
    <text evidence="1">The sequence shown here is derived from an EMBL/GenBank/DDBJ whole genome shotgun (WGS) entry which is preliminary data.</text>
</comment>
<evidence type="ECO:0000313" key="2">
    <source>
        <dbReference type="Proteomes" id="UP000324222"/>
    </source>
</evidence>
<evidence type="ECO:0000313" key="1">
    <source>
        <dbReference type="EMBL" id="MPC49006.1"/>
    </source>
</evidence>
<accession>A0A5B7FTY5</accession>
<dbReference type="EMBL" id="VSRR010008606">
    <property type="protein sequence ID" value="MPC49006.1"/>
    <property type="molecule type" value="Genomic_DNA"/>
</dbReference>